<dbReference type="Gene3D" id="3.40.50.2300">
    <property type="match status" value="2"/>
</dbReference>
<sequence length="344" mass="38784">MATIYDIAEKLGVSPSTVSRALSGRGYCKEETRKRIIQAAEELDYAPDQSAKMLKTRVSNKVLFTVPDMCNPFYFDMIQGINDVLDPYGYLLILMDTKNRLEEEKRAIQLLREKYADGMIMVSFDFCEENIGLLNRLHAPVVLTNQYVSPAGKDRFHYVWVDTQLGIKDVVRHFTSQGIRRIGYVGGRLQEQTGRERYEGYREGLQEAGLPLCADWIRESDYTEQGGYLAGLSLLNGSHPPPEAVACANDLMAYGFLRACEEKRIRVPEDLLLAGMDNLSLSARTSPKLTSVSLRAEEIGRTAAQMLVHRMNGDNRPIENEHLRPKLVVRESSVKPAGFGKRET</sequence>
<dbReference type="InterPro" id="IPR000843">
    <property type="entry name" value="HTH_LacI"/>
</dbReference>
<dbReference type="EMBL" id="JBHTKZ010000025">
    <property type="protein sequence ID" value="MFD1182425.1"/>
    <property type="molecule type" value="Genomic_DNA"/>
</dbReference>
<keyword evidence="6" id="KW-1185">Reference proteome</keyword>
<evidence type="ECO:0000259" key="4">
    <source>
        <dbReference type="PROSITE" id="PS50932"/>
    </source>
</evidence>
<evidence type="ECO:0000256" key="3">
    <source>
        <dbReference type="ARBA" id="ARBA00023163"/>
    </source>
</evidence>
<dbReference type="Pfam" id="PF13377">
    <property type="entry name" value="Peripla_BP_3"/>
    <property type="match status" value="1"/>
</dbReference>
<comment type="caution">
    <text evidence="5">The sequence shown here is derived from an EMBL/GenBank/DDBJ whole genome shotgun (WGS) entry which is preliminary data.</text>
</comment>
<dbReference type="Pfam" id="PF00356">
    <property type="entry name" value="LacI"/>
    <property type="match status" value="1"/>
</dbReference>
<protein>
    <submittedName>
        <fullName evidence="5">LacI family DNA-binding transcriptional regulator</fullName>
    </submittedName>
</protein>
<evidence type="ECO:0000313" key="6">
    <source>
        <dbReference type="Proteomes" id="UP001597211"/>
    </source>
</evidence>
<keyword evidence="1" id="KW-0805">Transcription regulation</keyword>
<name>A0ABW3SDX0_9BACL</name>
<gene>
    <name evidence="5" type="ORF">ACFQ2Z_13750</name>
</gene>
<dbReference type="SUPFAM" id="SSF53822">
    <property type="entry name" value="Periplasmic binding protein-like I"/>
    <property type="match status" value="1"/>
</dbReference>
<dbReference type="Gene3D" id="1.10.260.40">
    <property type="entry name" value="lambda repressor-like DNA-binding domains"/>
    <property type="match status" value="1"/>
</dbReference>
<proteinExistence type="predicted"/>
<dbReference type="SMART" id="SM00354">
    <property type="entry name" value="HTH_LACI"/>
    <property type="match status" value="1"/>
</dbReference>
<evidence type="ECO:0000256" key="1">
    <source>
        <dbReference type="ARBA" id="ARBA00023015"/>
    </source>
</evidence>
<dbReference type="CDD" id="cd06267">
    <property type="entry name" value="PBP1_LacI_sugar_binding-like"/>
    <property type="match status" value="1"/>
</dbReference>
<dbReference type="SUPFAM" id="SSF47413">
    <property type="entry name" value="lambda repressor-like DNA-binding domains"/>
    <property type="match status" value="1"/>
</dbReference>
<dbReference type="InterPro" id="IPR028082">
    <property type="entry name" value="Peripla_BP_I"/>
</dbReference>
<dbReference type="InterPro" id="IPR010982">
    <property type="entry name" value="Lambda_DNA-bd_dom_sf"/>
</dbReference>
<reference evidence="6" key="1">
    <citation type="journal article" date="2019" name="Int. J. Syst. Evol. Microbiol.">
        <title>The Global Catalogue of Microorganisms (GCM) 10K type strain sequencing project: providing services to taxonomists for standard genome sequencing and annotation.</title>
        <authorList>
            <consortium name="The Broad Institute Genomics Platform"/>
            <consortium name="The Broad Institute Genome Sequencing Center for Infectious Disease"/>
            <person name="Wu L."/>
            <person name="Ma J."/>
        </authorList>
    </citation>
    <scope>NUCLEOTIDE SEQUENCE [LARGE SCALE GENOMIC DNA]</scope>
    <source>
        <strain evidence="6">CCUG 48216</strain>
    </source>
</reference>
<evidence type="ECO:0000256" key="2">
    <source>
        <dbReference type="ARBA" id="ARBA00023125"/>
    </source>
</evidence>
<dbReference type="RefSeq" id="WP_240269564.1">
    <property type="nucleotide sequence ID" value="NZ_JAKSXN010000028.1"/>
</dbReference>
<accession>A0ABW3SDX0</accession>
<feature type="domain" description="HTH lacI-type" evidence="4">
    <location>
        <begin position="2"/>
        <end position="56"/>
    </location>
</feature>
<dbReference type="GO" id="GO:0003677">
    <property type="term" value="F:DNA binding"/>
    <property type="evidence" value="ECO:0007669"/>
    <property type="project" value="UniProtKB-KW"/>
</dbReference>
<dbReference type="PROSITE" id="PS50932">
    <property type="entry name" value="HTH_LACI_2"/>
    <property type="match status" value="1"/>
</dbReference>
<keyword evidence="2 5" id="KW-0238">DNA-binding</keyword>
<evidence type="ECO:0000313" key="5">
    <source>
        <dbReference type="EMBL" id="MFD1182425.1"/>
    </source>
</evidence>
<organism evidence="5 6">
    <name type="scientific">Paenibacillus timonensis</name>
    <dbReference type="NCBI Taxonomy" id="225915"/>
    <lineage>
        <taxon>Bacteria</taxon>
        <taxon>Bacillati</taxon>
        <taxon>Bacillota</taxon>
        <taxon>Bacilli</taxon>
        <taxon>Bacillales</taxon>
        <taxon>Paenibacillaceae</taxon>
        <taxon>Paenibacillus</taxon>
    </lineage>
</organism>
<dbReference type="PANTHER" id="PTHR30146:SF109">
    <property type="entry name" value="HTH-TYPE TRANSCRIPTIONAL REGULATOR GALS"/>
    <property type="match status" value="1"/>
</dbReference>
<dbReference type="Proteomes" id="UP001597211">
    <property type="component" value="Unassembled WGS sequence"/>
</dbReference>
<dbReference type="PANTHER" id="PTHR30146">
    <property type="entry name" value="LACI-RELATED TRANSCRIPTIONAL REPRESSOR"/>
    <property type="match status" value="1"/>
</dbReference>
<dbReference type="CDD" id="cd01392">
    <property type="entry name" value="HTH_LacI"/>
    <property type="match status" value="1"/>
</dbReference>
<keyword evidence="3" id="KW-0804">Transcription</keyword>
<dbReference type="InterPro" id="IPR046335">
    <property type="entry name" value="LacI/GalR-like_sensor"/>
</dbReference>